<gene>
    <name evidence="2" type="ORF">V5799_025599</name>
</gene>
<dbReference type="GO" id="GO:0042383">
    <property type="term" value="C:sarcolemma"/>
    <property type="evidence" value="ECO:0007669"/>
    <property type="project" value="TreeGrafter"/>
</dbReference>
<proteinExistence type="predicted"/>
<dbReference type="InterPro" id="IPR048581">
    <property type="entry name" value="RYDR_Jsol"/>
</dbReference>
<dbReference type="GO" id="GO:0014808">
    <property type="term" value="P:release of sequestered calcium ion into cytosol by sarcoplasmic reticulum"/>
    <property type="evidence" value="ECO:0007669"/>
    <property type="project" value="TreeGrafter"/>
</dbReference>
<dbReference type="GO" id="GO:0034704">
    <property type="term" value="C:calcium channel complex"/>
    <property type="evidence" value="ECO:0007669"/>
    <property type="project" value="TreeGrafter"/>
</dbReference>
<organism evidence="2 3">
    <name type="scientific">Amblyomma americanum</name>
    <name type="common">Lone star tick</name>
    <dbReference type="NCBI Taxonomy" id="6943"/>
    <lineage>
        <taxon>Eukaryota</taxon>
        <taxon>Metazoa</taxon>
        <taxon>Ecdysozoa</taxon>
        <taxon>Arthropoda</taxon>
        <taxon>Chelicerata</taxon>
        <taxon>Arachnida</taxon>
        <taxon>Acari</taxon>
        <taxon>Parasitiformes</taxon>
        <taxon>Ixodida</taxon>
        <taxon>Ixodoidea</taxon>
        <taxon>Ixodidae</taxon>
        <taxon>Amblyomminae</taxon>
        <taxon>Amblyomma</taxon>
    </lineage>
</organism>
<dbReference type="GO" id="GO:0006941">
    <property type="term" value="P:striated muscle contraction"/>
    <property type="evidence" value="ECO:0007669"/>
    <property type="project" value="TreeGrafter"/>
</dbReference>
<dbReference type="Proteomes" id="UP001321473">
    <property type="component" value="Unassembled WGS sequence"/>
</dbReference>
<dbReference type="InterPro" id="IPR015925">
    <property type="entry name" value="Ryanodine_IP3_receptor"/>
</dbReference>
<dbReference type="AlphaFoldDB" id="A0AAQ4E936"/>
<dbReference type="PANTHER" id="PTHR46399:SF8">
    <property type="entry name" value="B30.2_SPRY DOMAIN-CONTAINING PROTEIN"/>
    <property type="match status" value="1"/>
</dbReference>
<evidence type="ECO:0000313" key="3">
    <source>
        <dbReference type="Proteomes" id="UP001321473"/>
    </source>
</evidence>
<dbReference type="GO" id="GO:0030018">
    <property type="term" value="C:Z disc"/>
    <property type="evidence" value="ECO:0007669"/>
    <property type="project" value="TreeGrafter"/>
</dbReference>
<evidence type="ECO:0000259" key="1">
    <source>
        <dbReference type="Pfam" id="PF21119"/>
    </source>
</evidence>
<feature type="domain" description="Ryanodine receptor junctional solenoid" evidence="1">
    <location>
        <begin position="86"/>
        <end position="195"/>
    </location>
</feature>
<reference evidence="2 3" key="1">
    <citation type="journal article" date="2023" name="Arcadia Sci">
        <title>De novo assembly of a long-read Amblyomma americanum tick genome.</title>
        <authorList>
            <person name="Chou S."/>
            <person name="Poskanzer K.E."/>
            <person name="Rollins M."/>
            <person name="Thuy-Boun P.S."/>
        </authorList>
    </citation>
    <scope>NUCLEOTIDE SEQUENCE [LARGE SCALE GENOMIC DNA]</scope>
    <source>
        <strain evidence="2">F_SG_1</strain>
        <tissue evidence="2">Salivary glands</tissue>
    </source>
</reference>
<dbReference type="PANTHER" id="PTHR46399">
    <property type="entry name" value="B30.2/SPRY DOMAIN-CONTAINING PROTEIN"/>
    <property type="match status" value="1"/>
</dbReference>
<sequence>MEPGTKLFPAAFFEATSKEVQCLQPYVWARVPNVNLRPHALRLSEVRGWSMLCEDPLSMLALHIPEEDRCIDVLELIENERLLNFHAHTLSLYGALCFQGNHRAAHMICSHVDEKQLMYAIQSEYLSGPLRTGFTDLLISLHLEFHAYARSLTQNEFIVPLGPDIRALYEDPCTAHSFSTLECVSIRPEMSFSETR</sequence>
<dbReference type="GO" id="GO:0005790">
    <property type="term" value="C:smooth endoplasmic reticulum"/>
    <property type="evidence" value="ECO:0007669"/>
    <property type="project" value="TreeGrafter"/>
</dbReference>
<name>A0AAQ4E936_AMBAM</name>
<dbReference type="GO" id="GO:0005219">
    <property type="term" value="F:ryanodine-sensitive calcium-release channel activity"/>
    <property type="evidence" value="ECO:0007669"/>
    <property type="project" value="TreeGrafter"/>
</dbReference>
<dbReference type="GO" id="GO:0033017">
    <property type="term" value="C:sarcoplasmic reticulum membrane"/>
    <property type="evidence" value="ECO:0007669"/>
    <property type="project" value="TreeGrafter"/>
</dbReference>
<accession>A0AAQ4E936</accession>
<protein>
    <recommendedName>
        <fullName evidence="1">Ryanodine receptor junctional solenoid domain-containing protein</fullName>
    </recommendedName>
</protein>
<dbReference type="Pfam" id="PF21119">
    <property type="entry name" value="RYDR_Jsol"/>
    <property type="match status" value="1"/>
</dbReference>
<keyword evidence="3" id="KW-1185">Reference proteome</keyword>
<dbReference type="EMBL" id="JARKHS020020073">
    <property type="protein sequence ID" value="KAK8771158.1"/>
    <property type="molecule type" value="Genomic_DNA"/>
</dbReference>
<comment type="caution">
    <text evidence="2">The sequence shown here is derived from an EMBL/GenBank/DDBJ whole genome shotgun (WGS) entry which is preliminary data.</text>
</comment>
<evidence type="ECO:0000313" key="2">
    <source>
        <dbReference type="EMBL" id="KAK8771158.1"/>
    </source>
</evidence>